<proteinExistence type="predicted"/>
<evidence type="ECO:0000313" key="3">
    <source>
        <dbReference type="Proteomes" id="UP000602532"/>
    </source>
</evidence>
<keyword evidence="1" id="KW-0812">Transmembrane</keyword>
<dbReference type="Proteomes" id="UP000602532">
    <property type="component" value="Unassembled WGS sequence"/>
</dbReference>
<accession>A0ABR8X4V8</accession>
<evidence type="ECO:0000256" key="1">
    <source>
        <dbReference type="SAM" id="Phobius"/>
    </source>
</evidence>
<protein>
    <submittedName>
        <fullName evidence="2">Uncharacterized protein</fullName>
    </submittedName>
</protein>
<dbReference type="EMBL" id="JACSPM010000003">
    <property type="protein sequence ID" value="MBD8023856.1"/>
    <property type="molecule type" value="Genomic_DNA"/>
</dbReference>
<keyword evidence="1" id="KW-0472">Membrane</keyword>
<gene>
    <name evidence="2" type="ORF">H9622_09655</name>
</gene>
<sequence>MLFALIWTVGVLGALLLLWWGIYRLRPVEMQPQVCVVNDAMVLMIGALALAMVAAIGWLIMGSGAWCTMVAAPGFVTTALVLAFPCSFLPQLVLPFLSMVAVGSIVPIVWLYFAGSGGPATGSDRVGGGE</sequence>
<feature type="transmembrane region" description="Helical" evidence="1">
    <location>
        <begin position="92"/>
        <end position="113"/>
    </location>
</feature>
<evidence type="ECO:0000313" key="2">
    <source>
        <dbReference type="EMBL" id="MBD8023856.1"/>
    </source>
</evidence>
<feature type="transmembrane region" description="Helical" evidence="1">
    <location>
        <begin position="6"/>
        <end position="23"/>
    </location>
</feature>
<keyword evidence="1" id="KW-1133">Transmembrane helix</keyword>
<name>A0ABR8X4V8_9MICO</name>
<keyword evidence="3" id="KW-1185">Reference proteome</keyword>
<comment type="caution">
    <text evidence="2">The sequence shown here is derived from an EMBL/GenBank/DDBJ whole genome shotgun (WGS) entry which is preliminary data.</text>
</comment>
<feature type="transmembrane region" description="Helical" evidence="1">
    <location>
        <begin position="35"/>
        <end position="60"/>
    </location>
</feature>
<reference evidence="2 3" key="1">
    <citation type="submission" date="2020-08" db="EMBL/GenBank/DDBJ databases">
        <title>A Genomic Blueprint of the Chicken Gut Microbiome.</title>
        <authorList>
            <person name="Gilroy R."/>
            <person name="Ravi A."/>
            <person name="Getino M."/>
            <person name="Pursley I."/>
            <person name="Horton D.L."/>
            <person name="Alikhan N.-F."/>
            <person name="Baker D."/>
            <person name="Gharbi K."/>
            <person name="Hall N."/>
            <person name="Watson M."/>
            <person name="Adriaenssens E.M."/>
            <person name="Foster-Nyarko E."/>
            <person name="Jarju S."/>
            <person name="Secka A."/>
            <person name="Antonio M."/>
            <person name="Oren A."/>
            <person name="Chaudhuri R."/>
            <person name="La Ragione R.M."/>
            <person name="Hildebrand F."/>
            <person name="Pallen M.J."/>
        </authorList>
    </citation>
    <scope>NUCLEOTIDE SEQUENCE [LARGE SCALE GENOMIC DNA]</scope>
    <source>
        <strain evidence="2 3">Sa1CUA4</strain>
    </source>
</reference>
<organism evidence="2 3">
    <name type="scientific">Microbacterium gallinarum</name>
    <dbReference type="NCBI Taxonomy" id="2762209"/>
    <lineage>
        <taxon>Bacteria</taxon>
        <taxon>Bacillati</taxon>
        <taxon>Actinomycetota</taxon>
        <taxon>Actinomycetes</taxon>
        <taxon>Micrococcales</taxon>
        <taxon>Microbacteriaceae</taxon>
        <taxon>Microbacterium</taxon>
    </lineage>
</organism>
<dbReference type="RefSeq" id="WP_191766192.1">
    <property type="nucleotide sequence ID" value="NZ_JACSPM010000003.1"/>
</dbReference>
<feature type="transmembrane region" description="Helical" evidence="1">
    <location>
        <begin position="66"/>
        <end position="85"/>
    </location>
</feature>